<sequence length="237" mass="26037">MTNRSKIILDLFGLMVTPGHAFYCAEGSYKGQHAPLIDILRSDGAIQHKDGTIIRAATGVPCGAREDSFVWAVVGELQPDGKVVVSDKGKLRLGTRFITDDGKDLSIADLIKSANGTLTDEGLIQFNGATAPVPFYWMFDDTLPKPEDYILKRSGTTLESIYKASEWEQHLPHMPPPADLSGAPVQPLTQERLVEMQPNVPLSASGDTNQTTMSRKQRRAQQAKQRKATKRAPNDLH</sequence>
<dbReference type="Proteomes" id="UP000320593">
    <property type="component" value="Unassembled WGS sequence"/>
</dbReference>
<dbReference type="EMBL" id="VLLF01000009">
    <property type="protein sequence ID" value="TWI82165.1"/>
    <property type="molecule type" value="Genomic_DNA"/>
</dbReference>
<reference evidence="2 3" key="1">
    <citation type="submission" date="2019-07" db="EMBL/GenBank/DDBJ databases">
        <title>Genomic Encyclopedia of Archaeal and Bacterial Type Strains, Phase II (KMG-II): from individual species to whole genera.</title>
        <authorList>
            <person name="Goeker M."/>
        </authorList>
    </citation>
    <scope>NUCLEOTIDE SEQUENCE [LARGE SCALE GENOMIC DNA]</scope>
    <source>
        <strain evidence="2 3">ATCC BAA-252</strain>
    </source>
</reference>
<evidence type="ECO:0008006" key="4">
    <source>
        <dbReference type="Google" id="ProtNLM"/>
    </source>
</evidence>
<feature type="compositionally biased region" description="Basic residues" evidence="1">
    <location>
        <begin position="215"/>
        <end position="230"/>
    </location>
</feature>
<organism evidence="2 3">
    <name type="scientific">Roseibium hamelinense</name>
    <dbReference type="NCBI Taxonomy" id="150831"/>
    <lineage>
        <taxon>Bacteria</taxon>
        <taxon>Pseudomonadati</taxon>
        <taxon>Pseudomonadota</taxon>
        <taxon>Alphaproteobacteria</taxon>
        <taxon>Hyphomicrobiales</taxon>
        <taxon>Stappiaceae</taxon>
        <taxon>Roseibium</taxon>
    </lineage>
</organism>
<keyword evidence="3" id="KW-1185">Reference proteome</keyword>
<accession>A0A562SLK3</accession>
<feature type="compositionally biased region" description="Polar residues" evidence="1">
    <location>
        <begin position="200"/>
        <end position="214"/>
    </location>
</feature>
<comment type="caution">
    <text evidence="2">The sequence shown here is derived from an EMBL/GenBank/DDBJ whole genome shotgun (WGS) entry which is preliminary data.</text>
</comment>
<gene>
    <name evidence="2" type="ORF">JM93_03509</name>
</gene>
<dbReference type="RefSeq" id="WP_145345907.1">
    <property type="nucleotide sequence ID" value="NZ_SMLY01000084.1"/>
</dbReference>
<feature type="region of interest" description="Disordered" evidence="1">
    <location>
        <begin position="198"/>
        <end position="237"/>
    </location>
</feature>
<evidence type="ECO:0000313" key="2">
    <source>
        <dbReference type="EMBL" id="TWI82165.1"/>
    </source>
</evidence>
<name>A0A562SLK3_9HYPH</name>
<dbReference type="AlphaFoldDB" id="A0A562SLK3"/>
<evidence type="ECO:0000313" key="3">
    <source>
        <dbReference type="Proteomes" id="UP000320593"/>
    </source>
</evidence>
<evidence type="ECO:0000256" key="1">
    <source>
        <dbReference type="SAM" id="MobiDB-lite"/>
    </source>
</evidence>
<proteinExistence type="predicted"/>
<protein>
    <recommendedName>
        <fullName evidence="4">Hint domain-containing protein</fullName>
    </recommendedName>
</protein>
<dbReference type="OrthoDB" id="8451433at2"/>